<evidence type="ECO:0000313" key="11">
    <source>
        <dbReference type="EMBL" id="SHE33429.1"/>
    </source>
</evidence>
<evidence type="ECO:0000256" key="8">
    <source>
        <dbReference type="ARBA" id="ARBA00038436"/>
    </source>
</evidence>
<evidence type="ECO:0000259" key="10">
    <source>
        <dbReference type="Pfam" id="PF04290"/>
    </source>
</evidence>
<comment type="subunit">
    <text evidence="9">The complex comprises the extracytoplasmic solute receptor protein and the two transmembrane proteins.</text>
</comment>
<feature type="domain" description="Tripartite ATP-independent periplasmic transporters DctQ component" evidence="10">
    <location>
        <begin position="32"/>
        <end position="160"/>
    </location>
</feature>
<feature type="transmembrane region" description="Helical" evidence="9">
    <location>
        <begin position="45"/>
        <end position="69"/>
    </location>
</feature>
<feature type="transmembrane region" description="Helical" evidence="9">
    <location>
        <begin position="90"/>
        <end position="112"/>
    </location>
</feature>
<keyword evidence="2 9" id="KW-0813">Transport</keyword>
<name>A0A1M4SMN3_9GAMM</name>
<evidence type="ECO:0000256" key="1">
    <source>
        <dbReference type="ARBA" id="ARBA00004429"/>
    </source>
</evidence>
<comment type="subcellular location">
    <subcellularLocation>
        <location evidence="1 9">Cell inner membrane</location>
        <topology evidence="1 9">Multi-pass membrane protein</topology>
    </subcellularLocation>
</comment>
<protein>
    <recommendedName>
        <fullName evidence="9">TRAP transporter small permease protein</fullName>
    </recommendedName>
</protein>
<dbReference type="Proteomes" id="UP000184346">
    <property type="component" value="Unassembled WGS sequence"/>
</dbReference>
<comment type="function">
    <text evidence="9">Part of the tripartite ATP-independent periplasmic (TRAP) transport system.</text>
</comment>
<comment type="similarity">
    <text evidence="8 9">Belongs to the TRAP transporter small permease family.</text>
</comment>
<dbReference type="PANTHER" id="PTHR35011">
    <property type="entry name" value="2,3-DIKETO-L-GULONATE TRAP TRANSPORTER SMALL PERMEASE PROTEIN YIAM"/>
    <property type="match status" value="1"/>
</dbReference>
<gene>
    <name evidence="11" type="ORF">SAMN02745148_00165</name>
</gene>
<keyword evidence="5 9" id="KW-0812">Transmembrane</keyword>
<dbReference type="PANTHER" id="PTHR35011:SF4">
    <property type="entry name" value="SLL1102 PROTEIN"/>
    <property type="match status" value="1"/>
</dbReference>
<reference evidence="11 12" key="1">
    <citation type="submission" date="2016-11" db="EMBL/GenBank/DDBJ databases">
        <authorList>
            <person name="Jaros S."/>
            <person name="Januszkiewicz K."/>
            <person name="Wedrychowicz H."/>
        </authorList>
    </citation>
    <scope>NUCLEOTIDE SEQUENCE [LARGE SCALE GENOMIC DNA]</scope>
    <source>
        <strain evidence="11 12">DSM 19980</strain>
    </source>
</reference>
<dbReference type="EMBL" id="FQUJ01000002">
    <property type="protein sequence ID" value="SHE33429.1"/>
    <property type="molecule type" value="Genomic_DNA"/>
</dbReference>
<feature type="transmembrane region" description="Helical" evidence="9">
    <location>
        <begin position="132"/>
        <end position="152"/>
    </location>
</feature>
<dbReference type="InterPro" id="IPR007387">
    <property type="entry name" value="TRAP_DctQ"/>
</dbReference>
<dbReference type="Pfam" id="PF04290">
    <property type="entry name" value="DctQ"/>
    <property type="match status" value="1"/>
</dbReference>
<organism evidence="11 12">
    <name type="scientific">Modicisalibacter ilicicola DSM 19980</name>
    <dbReference type="NCBI Taxonomy" id="1121942"/>
    <lineage>
        <taxon>Bacteria</taxon>
        <taxon>Pseudomonadati</taxon>
        <taxon>Pseudomonadota</taxon>
        <taxon>Gammaproteobacteria</taxon>
        <taxon>Oceanospirillales</taxon>
        <taxon>Halomonadaceae</taxon>
        <taxon>Modicisalibacter</taxon>
    </lineage>
</organism>
<evidence type="ECO:0000256" key="9">
    <source>
        <dbReference type="RuleBase" id="RU369079"/>
    </source>
</evidence>
<feature type="transmembrane region" description="Helical" evidence="9">
    <location>
        <begin position="12"/>
        <end position="33"/>
    </location>
</feature>
<dbReference type="AlphaFoldDB" id="A0A1M4SMN3"/>
<evidence type="ECO:0000313" key="12">
    <source>
        <dbReference type="Proteomes" id="UP000184346"/>
    </source>
</evidence>
<dbReference type="InterPro" id="IPR055348">
    <property type="entry name" value="DctQ"/>
</dbReference>
<keyword evidence="12" id="KW-1185">Reference proteome</keyword>
<evidence type="ECO:0000256" key="7">
    <source>
        <dbReference type="ARBA" id="ARBA00023136"/>
    </source>
</evidence>
<dbReference type="GO" id="GO:0022857">
    <property type="term" value="F:transmembrane transporter activity"/>
    <property type="evidence" value="ECO:0007669"/>
    <property type="project" value="UniProtKB-UniRule"/>
</dbReference>
<accession>A0A1M4SMN3</accession>
<keyword evidence="4 9" id="KW-0997">Cell inner membrane</keyword>
<evidence type="ECO:0000256" key="3">
    <source>
        <dbReference type="ARBA" id="ARBA00022475"/>
    </source>
</evidence>
<dbReference type="STRING" id="1121942.SAMN02745148_00165"/>
<evidence type="ECO:0000256" key="6">
    <source>
        <dbReference type="ARBA" id="ARBA00022989"/>
    </source>
</evidence>
<sequence>MILKGFSKFIDVSAEILGIIGSLLVLYCMFFGVADVFMRYALNSASQWISVSTQAAMVLIACAGGIYSLKHGAFIKLDIFYAKWSRRKRAFFDILTSIYTFLFLGVLIWKGIQAAQLSIMLNQVTPTAIPIPIYPIKTIIPIAATFVLLMVVKHFINDLKTLFGDKHKQPRPDE</sequence>
<evidence type="ECO:0000256" key="2">
    <source>
        <dbReference type="ARBA" id="ARBA00022448"/>
    </source>
</evidence>
<evidence type="ECO:0000256" key="4">
    <source>
        <dbReference type="ARBA" id="ARBA00022519"/>
    </source>
</evidence>
<keyword evidence="6 9" id="KW-1133">Transmembrane helix</keyword>
<keyword evidence="3" id="KW-1003">Cell membrane</keyword>
<proteinExistence type="inferred from homology"/>
<keyword evidence="7 9" id="KW-0472">Membrane</keyword>
<evidence type="ECO:0000256" key="5">
    <source>
        <dbReference type="ARBA" id="ARBA00022692"/>
    </source>
</evidence>
<dbReference type="GO" id="GO:0005886">
    <property type="term" value="C:plasma membrane"/>
    <property type="evidence" value="ECO:0007669"/>
    <property type="project" value="UniProtKB-SubCell"/>
</dbReference>